<feature type="binding site" evidence="10">
    <location>
        <position position="75"/>
    </location>
    <ligand>
        <name>[4Fe-4S] cluster</name>
        <dbReference type="ChEBI" id="CHEBI:49883"/>
        <label>1</label>
    </ligand>
</feature>
<dbReference type="NCBIfam" id="TIGR01944">
    <property type="entry name" value="rnfB"/>
    <property type="match status" value="1"/>
</dbReference>
<dbReference type="PANTHER" id="PTHR43560:SF1">
    <property type="entry name" value="ION-TRANSLOCATING OXIDOREDUCTASE COMPLEX SUBUNIT B"/>
    <property type="match status" value="1"/>
</dbReference>
<dbReference type="Pfam" id="PF12838">
    <property type="entry name" value="Fer4_7"/>
    <property type="match status" value="1"/>
</dbReference>
<feature type="region of interest" description="Hydrophobic" evidence="10">
    <location>
        <begin position="1"/>
        <end position="27"/>
    </location>
</feature>
<sequence>MVGTILITFGFSAVLALVLGVALGFFREKFKVERDPKIDEVREALPGANCGACGYPGCDGYSEAVATGRAPTTKCSVGGSATAEALAKIMGVEGGAAEDKVAVLLCQGAVDKTVSKGEYNGIQTCRAAKLSTGSIKTCSWSCQGFGDCVNVCKFDALAMGEDGLPHVNYDNCTGCGLCVEECPQKILTLVPRDRVGSIVLCSNRSTVKASVIKTCKVGCIKCELCVKSCPEGAITMVNGIPVTDYAKCTSCGICVEKCPTKCYKMLEVDVFGTKKLVPVMEQAQA</sequence>
<keyword evidence="4 10" id="KW-0677">Repeat</keyword>
<comment type="similarity">
    <text evidence="10">Belongs to the 4Fe4S bacterial-type ferredoxin family. RnfB subfamily.</text>
</comment>
<dbReference type="GO" id="GO:0005886">
    <property type="term" value="C:plasma membrane"/>
    <property type="evidence" value="ECO:0007669"/>
    <property type="project" value="UniProtKB-SubCell"/>
</dbReference>
<feature type="binding site" evidence="10">
    <location>
        <position position="182"/>
    </location>
    <ligand>
        <name>[4Fe-4S] cluster</name>
        <dbReference type="ChEBI" id="CHEBI:49883"/>
        <label>2</label>
    </ligand>
</feature>
<evidence type="ECO:0000256" key="11">
    <source>
        <dbReference type="SAM" id="Phobius"/>
    </source>
</evidence>
<protein>
    <recommendedName>
        <fullName evidence="10">Ion-translocating oxidoreductase complex subunit B</fullName>
        <ecNumber evidence="10">7.-.-.-</ecNumber>
    </recommendedName>
    <alternativeName>
        <fullName evidence="10">Rnf electron transport complex subunit B</fullName>
    </alternativeName>
</protein>
<evidence type="ECO:0000256" key="4">
    <source>
        <dbReference type="ARBA" id="ARBA00022737"/>
    </source>
</evidence>
<dbReference type="AlphaFoldDB" id="A0A3P3XJ11"/>
<organism evidence="14">
    <name type="scientific">uncultured spirochete</name>
    <dbReference type="NCBI Taxonomy" id="156406"/>
    <lineage>
        <taxon>Bacteria</taxon>
        <taxon>Pseudomonadati</taxon>
        <taxon>Spirochaetota</taxon>
        <taxon>Spirochaetia</taxon>
        <taxon>Spirochaetales</taxon>
        <taxon>environmental samples</taxon>
    </lineage>
</organism>
<keyword evidence="7 10" id="KW-0408">Iron</keyword>
<keyword evidence="1 10" id="KW-0813">Transport</keyword>
<feature type="domain" description="4Fe-4S ferredoxin-type" evidence="12">
    <location>
        <begin position="163"/>
        <end position="192"/>
    </location>
</feature>
<keyword evidence="5 10" id="KW-1278">Translocase</keyword>
<dbReference type="GO" id="GO:0022900">
    <property type="term" value="P:electron transport chain"/>
    <property type="evidence" value="ECO:0007669"/>
    <property type="project" value="UniProtKB-UniRule"/>
</dbReference>
<evidence type="ECO:0000256" key="2">
    <source>
        <dbReference type="ARBA" id="ARBA00022485"/>
    </source>
</evidence>
<feature type="binding site" evidence="10">
    <location>
        <position position="138"/>
    </location>
    <ligand>
        <name>[4Fe-4S] cluster</name>
        <dbReference type="ChEBI" id="CHEBI:49883"/>
        <label>2</label>
    </ligand>
</feature>
<feature type="transmembrane region" description="Helical" evidence="11">
    <location>
        <begin position="6"/>
        <end position="26"/>
    </location>
</feature>
<feature type="binding site" evidence="10">
    <location>
        <position position="53"/>
    </location>
    <ligand>
        <name>[4Fe-4S] cluster</name>
        <dbReference type="ChEBI" id="CHEBI:49883"/>
        <label>1</label>
    </ligand>
</feature>
<feature type="binding site" evidence="10">
    <location>
        <position position="58"/>
    </location>
    <ligand>
        <name>[4Fe-4S] cluster</name>
        <dbReference type="ChEBI" id="CHEBI:49883"/>
        <label>1</label>
    </ligand>
</feature>
<evidence type="ECO:0000259" key="12">
    <source>
        <dbReference type="PROSITE" id="PS51379"/>
    </source>
</evidence>
<keyword evidence="10" id="KW-1003">Cell membrane</keyword>
<feature type="binding site" evidence="10">
    <location>
        <position position="152"/>
    </location>
    <ligand>
        <name>[4Fe-4S] cluster</name>
        <dbReference type="ChEBI" id="CHEBI:49883"/>
        <label>3</label>
    </ligand>
</feature>
<feature type="binding site" evidence="10">
    <location>
        <position position="142"/>
    </location>
    <ligand>
        <name>[4Fe-4S] cluster</name>
        <dbReference type="ChEBI" id="CHEBI:49883"/>
        <label>2</label>
    </ligand>
</feature>
<comment type="subcellular location">
    <subcellularLocation>
        <location evidence="10">Cell membrane</location>
    </subcellularLocation>
</comment>
<gene>
    <name evidence="10" type="primary">rnfB</name>
    <name evidence="14" type="ORF">SPIROBIBN47_290017</name>
</gene>
<evidence type="ECO:0000256" key="1">
    <source>
        <dbReference type="ARBA" id="ARBA00022448"/>
    </source>
</evidence>
<dbReference type="PROSITE" id="PS51379">
    <property type="entry name" value="4FE4S_FER_2"/>
    <property type="match status" value="3"/>
</dbReference>
<keyword evidence="11" id="KW-0812">Transmembrane</keyword>
<evidence type="ECO:0000256" key="6">
    <source>
        <dbReference type="ARBA" id="ARBA00022982"/>
    </source>
</evidence>
<feature type="binding site" evidence="10">
    <location>
        <position position="50"/>
    </location>
    <ligand>
        <name>[4Fe-4S] cluster</name>
        <dbReference type="ChEBI" id="CHEBI:49883"/>
        <label>1</label>
    </ligand>
</feature>
<feature type="binding site" evidence="10">
    <location>
        <position position="175"/>
    </location>
    <ligand>
        <name>[4Fe-4S] cluster</name>
        <dbReference type="ChEBI" id="CHEBI:49883"/>
        <label>3</label>
    </ligand>
</feature>
<feature type="domain" description="4Fe-4S" evidence="13">
    <location>
        <begin position="33"/>
        <end position="92"/>
    </location>
</feature>
<feature type="binding site" evidence="10">
    <location>
        <position position="148"/>
    </location>
    <ligand>
        <name>[4Fe-4S] cluster</name>
        <dbReference type="ChEBI" id="CHEBI:49883"/>
        <label>2</label>
    </ligand>
</feature>
<evidence type="ECO:0000256" key="9">
    <source>
        <dbReference type="ARBA" id="ARBA00023136"/>
    </source>
</evidence>
<dbReference type="InterPro" id="IPR017896">
    <property type="entry name" value="4Fe4S_Fe-S-bd"/>
</dbReference>
<dbReference type="PANTHER" id="PTHR43560">
    <property type="entry name" value="ION-TRANSLOCATING OXIDOREDUCTASE COMPLEX SUBUNIT B"/>
    <property type="match status" value="1"/>
</dbReference>
<comment type="caution">
    <text evidence="10">Lacks conserved residue(s) required for the propagation of feature annotation.</text>
</comment>
<comment type="cofactor">
    <cofactor evidence="10">
        <name>[4Fe-4S] cluster</name>
        <dbReference type="ChEBI" id="CHEBI:49883"/>
    </cofactor>
    <text evidence="10">Binds 3 [4Fe-4S] clusters.</text>
</comment>
<dbReference type="PROSITE" id="PS51656">
    <property type="entry name" value="4FE4S"/>
    <property type="match status" value="1"/>
</dbReference>
<dbReference type="InterPro" id="IPR007202">
    <property type="entry name" value="4Fe-4S_dom"/>
</dbReference>
<dbReference type="GO" id="GO:0046872">
    <property type="term" value="F:metal ion binding"/>
    <property type="evidence" value="ECO:0007669"/>
    <property type="project" value="UniProtKB-KW"/>
</dbReference>
<evidence type="ECO:0000256" key="5">
    <source>
        <dbReference type="ARBA" id="ARBA00022967"/>
    </source>
</evidence>
<dbReference type="CDD" id="cd10549">
    <property type="entry name" value="MtMvhB_like"/>
    <property type="match status" value="1"/>
</dbReference>
<feature type="binding site" evidence="10">
    <location>
        <position position="178"/>
    </location>
    <ligand>
        <name>[4Fe-4S] cluster</name>
        <dbReference type="ChEBI" id="CHEBI:49883"/>
        <label>3</label>
    </ligand>
</feature>
<dbReference type="GO" id="GO:0009055">
    <property type="term" value="F:electron transfer activity"/>
    <property type="evidence" value="ECO:0007669"/>
    <property type="project" value="InterPro"/>
</dbReference>
<evidence type="ECO:0000256" key="7">
    <source>
        <dbReference type="ARBA" id="ARBA00023004"/>
    </source>
</evidence>
<proteinExistence type="inferred from homology"/>
<dbReference type="EMBL" id="FWDM01000022">
    <property type="protein sequence ID" value="SLM13316.1"/>
    <property type="molecule type" value="Genomic_DNA"/>
</dbReference>
<keyword evidence="3 10" id="KW-0479">Metal-binding</keyword>
<dbReference type="Pfam" id="PF04060">
    <property type="entry name" value="FeS"/>
    <property type="match status" value="1"/>
</dbReference>
<dbReference type="InterPro" id="IPR050395">
    <property type="entry name" value="4Fe4S_Ferredoxin_RnfB"/>
</dbReference>
<accession>A0A3P3XJ11</accession>
<dbReference type="InterPro" id="IPR010207">
    <property type="entry name" value="Elect_transpt_cplx_RnfB/RsxB"/>
</dbReference>
<dbReference type="Gene3D" id="3.30.70.20">
    <property type="match status" value="2"/>
</dbReference>
<dbReference type="SUPFAM" id="SSF54862">
    <property type="entry name" value="4Fe-4S ferredoxins"/>
    <property type="match status" value="2"/>
</dbReference>
<reference evidence="14" key="1">
    <citation type="submission" date="2017-02" db="EMBL/GenBank/DDBJ databases">
        <authorList>
            <person name="Regsiter A."/>
            <person name="William W."/>
        </authorList>
    </citation>
    <scope>NUCLEOTIDE SEQUENCE</scope>
    <source>
        <strain evidence="14">Bib</strain>
    </source>
</reference>
<dbReference type="Gene3D" id="1.10.15.40">
    <property type="entry name" value="Electron transport complex subunit B, putative Fe-S cluster"/>
    <property type="match status" value="1"/>
</dbReference>
<name>A0A3P3XJ11_9SPIR</name>
<dbReference type="InterPro" id="IPR017900">
    <property type="entry name" value="4Fe4S_Fe_S_CS"/>
</dbReference>
<feature type="domain" description="4Fe-4S ferredoxin-type" evidence="12">
    <location>
        <begin position="208"/>
        <end position="238"/>
    </location>
</feature>
<dbReference type="Pfam" id="PF00037">
    <property type="entry name" value="Fer4"/>
    <property type="match status" value="1"/>
</dbReference>
<evidence type="ECO:0000256" key="8">
    <source>
        <dbReference type="ARBA" id="ARBA00023014"/>
    </source>
</evidence>
<dbReference type="GO" id="GO:0051539">
    <property type="term" value="F:4 iron, 4 sulfur cluster binding"/>
    <property type="evidence" value="ECO:0007669"/>
    <property type="project" value="UniProtKB-UniRule"/>
</dbReference>
<keyword evidence="8 10" id="KW-0411">Iron-sulfur</keyword>
<dbReference type="PROSITE" id="PS00198">
    <property type="entry name" value="4FE4S_FER_1"/>
    <property type="match status" value="2"/>
</dbReference>
<keyword evidence="9 10" id="KW-0472">Membrane</keyword>
<evidence type="ECO:0000256" key="10">
    <source>
        <dbReference type="HAMAP-Rule" id="MF_00463"/>
    </source>
</evidence>
<keyword evidence="11" id="KW-1133">Transmembrane helix</keyword>
<evidence type="ECO:0000313" key="14">
    <source>
        <dbReference type="EMBL" id="SLM13316.1"/>
    </source>
</evidence>
<comment type="function">
    <text evidence="10">Part of a membrane-bound complex that couples electron transfer with translocation of ions across the membrane.</text>
</comment>
<evidence type="ECO:0000256" key="3">
    <source>
        <dbReference type="ARBA" id="ARBA00022723"/>
    </source>
</evidence>
<comment type="subunit">
    <text evidence="10">The complex is composed of six subunits: RnfA, RnfB, RnfC, RnfD, RnfE and RnfG.</text>
</comment>
<keyword evidence="2 10" id="KW-0004">4Fe-4S</keyword>
<feature type="binding site" evidence="10">
    <location>
        <position position="172"/>
    </location>
    <ligand>
        <name>[4Fe-4S] cluster</name>
        <dbReference type="ChEBI" id="CHEBI:49883"/>
        <label>3</label>
    </ligand>
</feature>
<feature type="domain" description="4Fe-4S ferredoxin-type" evidence="12">
    <location>
        <begin position="239"/>
        <end position="268"/>
    </location>
</feature>
<evidence type="ECO:0000259" key="13">
    <source>
        <dbReference type="PROSITE" id="PS51656"/>
    </source>
</evidence>
<keyword evidence="6 10" id="KW-0249">Electron transport</keyword>
<dbReference type="EC" id="7.-.-.-" evidence="10"/>
<dbReference type="HAMAP" id="MF_00463">
    <property type="entry name" value="RsxB_RnfB"/>
    <property type="match status" value="1"/>
</dbReference>